<keyword evidence="3" id="KW-0812">Transmembrane</keyword>
<feature type="domain" description="Cyclic nucleotide-binding" evidence="9">
    <location>
        <begin position="12"/>
        <end position="114"/>
    </location>
</feature>
<proteinExistence type="predicted"/>
<evidence type="ECO:0000256" key="3">
    <source>
        <dbReference type="ARBA" id="ARBA00022692"/>
    </source>
</evidence>
<keyword evidence="5" id="KW-0406">Ion transport</keyword>
<evidence type="ECO:0000256" key="4">
    <source>
        <dbReference type="ARBA" id="ARBA00022989"/>
    </source>
</evidence>
<dbReference type="Pfam" id="PF00027">
    <property type="entry name" value="cNMP_binding"/>
    <property type="match status" value="1"/>
</dbReference>
<evidence type="ECO:0000313" key="11">
    <source>
        <dbReference type="Proteomes" id="UP001403385"/>
    </source>
</evidence>
<evidence type="ECO:0000259" key="9">
    <source>
        <dbReference type="PROSITE" id="PS50042"/>
    </source>
</evidence>
<dbReference type="InterPro" id="IPR018490">
    <property type="entry name" value="cNMP-bd_dom_sf"/>
</dbReference>
<dbReference type="PANTHER" id="PTHR45638">
    <property type="entry name" value="CYCLIC NUCLEOTIDE-GATED CATION CHANNEL SUBUNIT A"/>
    <property type="match status" value="1"/>
</dbReference>
<comment type="subcellular location">
    <subcellularLocation>
        <location evidence="1">Membrane</location>
        <topology evidence="1">Multi-pass membrane protein</topology>
    </subcellularLocation>
</comment>
<keyword evidence="11" id="KW-1185">Reference proteome</keyword>
<dbReference type="EMBL" id="JBDKWZ010000011">
    <property type="protein sequence ID" value="MEN7549915.1"/>
    <property type="molecule type" value="Genomic_DNA"/>
</dbReference>
<dbReference type="GO" id="GO:0016020">
    <property type="term" value="C:membrane"/>
    <property type="evidence" value="ECO:0007669"/>
    <property type="project" value="UniProtKB-SubCell"/>
</dbReference>
<dbReference type="PROSITE" id="PS00889">
    <property type="entry name" value="CNMP_BINDING_2"/>
    <property type="match status" value="1"/>
</dbReference>
<name>A0AAW9SBQ5_9BACT</name>
<keyword evidence="8" id="KW-0407">Ion channel</keyword>
<evidence type="ECO:0000256" key="1">
    <source>
        <dbReference type="ARBA" id="ARBA00004141"/>
    </source>
</evidence>
<sequence length="457" mass="52154">MDTIEALKKSTLFKDLSRQALEKIAKVAKLRQYFPEDSIVYQGKPSDSLYLIVNGIVTIKNEMDKKEKILAYLMPGMTFGEVGILENQPRSATVCALSDVDVLVISRHDFLDILHEYPKVTIELAKMLGRYLVEASRRMSYGKRDGKVVLIYDLSHAEGSTTLGNLIASNIREKSRKSTIYVEYPHPERIINDLPVQKDQAIYPHPAGHEVLVSYKEKELMPHSARNTLMLDSLLGDYDNVIIGVNAKAQVELDELLNYAKQVILYIPCRTNIIRKVEQVEKHIRNHSRANSINLLKIINRYQEENGAISYWQDRIDFQLPHLKQFPDIPQLQPVPIQLAKVVNKLINRMERTNQIAIYIPSTVNINETSDTRPFVQTTSNFLAERFGGSTTKEAQGVWNSEHTGLVDEKVYIVSSYATQADMNRHMDDVVDYVKQIKSELKQEAMALEINQQLALI</sequence>
<dbReference type="InterPro" id="IPR027417">
    <property type="entry name" value="P-loop_NTPase"/>
</dbReference>
<keyword evidence="7" id="KW-1071">Ligand-gated ion channel</keyword>
<evidence type="ECO:0000256" key="5">
    <source>
        <dbReference type="ARBA" id="ARBA00023065"/>
    </source>
</evidence>
<evidence type="ECO:0000313" key="10">
    <source>
        <dbReference type="EMBL" id="MEN7549915.1"/>
    </source>
</evidence>
<dbReference type="AlphaFoldDB" id="A0AAW9SBQ5"/>
<keyword evidence="4" id="KW-1133">Transmembrane helix</keyword>
<dbReference type="InterPro" id="IPR000595">
    <property type="entry name" value="cNMP-bd_dom"/>
</dbReference>
<dbReference type="Gene3D" id="3.40.50.300">
    <property type="entry name" value="P-loop containing nucleotide triphosphate hydrolases"/>
    <property type="match status" value="1"/>
</dbReference>
<dbReference type="SUPFAM" id="SSF51206">
    <property type="entry name" value="cAMP-binding domain-like"/>
    <property type="match status" value="1"/>
</dbReference>
<organism evidence="10 11">
    <name type="scientific">Rapidithrix thailandica</name>
    <dbReference type="NCBI Taxonomy" id="413964"/>
    <lineage>
        <taxon>Bacteria</taxon>
        <taxon>Pseudomonadati</taxon>
        <taxon>Bacteroidota</taxon>
        <taxon>Cytophagia</taxon>
        <taxon>Cytophagales</taxon>
        <taxon>Flammeovirgaceae</taxon>
        <taxon>Rapidithrix</taxon>
    </lineage>
</organism>
<dbReference type="Proteomes" id="UP001403385">
    <property type="component" value="Unassembled WGS sequence"/>
</dbReference>
<comment type="caution">
    <text evidence="10">The sequence shown here is derived from an EMBL/GenBank/DDBJ whole genome shotgun (WGS) entry which is preliminary data.</text>
</comment>
<dbReference type="PROSITE" id="PS50042">
    <property type="entry name" value="CNMP_BINDING_3"/>
    <property type="match status" value="1"/>
</dbReference>
<dbReference type="SMART" id="SM00100">
    <property type="entry name" value="cNMP"/>
    <property type="match status" value="1"/>
</dbReference>
<gene>
    <name evidence="10" type="ORF">AAG747_18465</name>
</gene>
<dbReference type="InterPro" id="IPR018488">
    <property type="entry name" value="cNMP-bd_CS"/>
</dbReference>
<evidence type="ECO:0000256" key="2">
    <source>
        <dbReference type="ARBA" id="ARBA00022448"/>
    </source>
</evidence>
<dbReference type="CDD" id="cd00038">
    <property type="entry name" value="CAP_ED"/>
    <property type="match status" value="1"/>
</dbReference>
<keyword evidence="2" id="KW-0813">Transport</keyword>
<accession>A0AAW9SBQ5</accession>
<dbReference type="Gene3D" id="2.60.120.10">
    <property type="entry name" value="Jelly Rolls"/>
    <property type="match status" value="1"/>
</dbReference>
<dbReference type="PANTHER" id="PTHR45638:SF11">
    <property type="entry name" value="CYCLIC NUCLEOTIDE-GATED CATION CHANNEL SUBUNIT A"/>
    <property type="match status" value="1"/>
</dbReference>
<dbReference type="InterPro" id="IPR050866">
    <property type="entry name" value="CNG_cation_channel"/>
</dbReference>
<evidence type="ECO:0000256" key="8">
    <source>
        <dbReference type="ARBA" id="ARBA00023303"/>
    </source>
</evidence>
<dbReference type="GO" id="GO:0044877">
    <property type="term" value="F:protein-containing complex binding"/>
    <property type="evidence" value="ECO:0007669"/>
    <property type="project" value="TreeGrafter"/>
</dbReference>
<evidence type="ECO:0000256" key="6">
    <source>
        <dbReference type="ARBA" id="ARBA00023136"/>
    </source>
</evidence>
<dbReference type="InterPro" id="IPR014710">
    <property type="entry name" value="RmlC-like_jellyroll"/>
</dbReference>
<dbReference type="GO" id="GO:0005221">
    <property type="term" value="F:intracellularly cyclic nucleotide-activated monoatomic cation channel activity"/>
    <property type="evidence" value="ECO:0007669"/>
    <property type="project" value="InterPro"/>
</dbReference>
<keyword evidence="6" id="KW-0472">Membrane</keyword>
<evidence type="ECO:0000256" key="7">
    <source>
        <dbReference type="ARBA" id="ARBA00023286"/>
    </source>
</evidence>
<protein>
    <submittedName>
        <fullName evidence="10">Cyclic nucleotide-binding domain-containing protein</fullName>
    </submittedName>
</protein>
<dbReference type="RefSeq" id="WP_346822694.1">
    <property type="nucleotide sequence ID" value="NZ_JBDKWZ010000011.1"/>
</dbReference>
<reference evidence="10 11" key="1">
    <citation type="submission" date="2024-04" db="EMBL/GenBank/DDBJ databases">
        <title>Novel genus in family Flammeovirgaceae.</title>
        <authorList>
            <person name="Nguyen T.H."/>
            <person name="Vuong T.Q."/>
            <person name="Le H."/>
            <person name="Kim S.-G."/>
        </authorList>
    </citation>
    <scope>NUCLEOTIDE SEQUENCE [LARGE SCALE GENOMIC DNA]</scope>
    <source>
        <strain evidence="10 11">JCM 23209</strain>
    </source>
</reference>